<dbReference type="Proteomes" id="UP001642502">
    <property type="component" value="Unassembled WGS sequence"/>
</dbReference>
<evidence type="ECO:0000313" key="3">
    <source>
        <dbReference type="Proteomes" id="UP001642502"/>
    </source>
</evidence>
<name>A0ABP0E2X8_9PEZI</name>
<reference evidence="2 3" key="1">
    <citation type="submission" date="2024-01" db="EMBL/GenBank/DDBJ databases">
        <authorList>
            <person name="Allen C."/>
            <person name="Tagirdzhanova G."/>
        </authorList>
    </citation>
    <scope>NUCLEOTIDE SEQUENCE [LARGE SCALE GENOMIC DNA]</scope>
    <source>
        <strain evidence="2 3">CBS 119000</strain>
    </source>
</reference>
<dbReference type="PANTHER" id="PTHR10993:SF7">
    <property type="entry name" value="LIPOYLTRANSFERASE 2, MITOCHONDRIAL-RELATED"/>
    <property type="match status" value="1"/>
</dbReference>
<dbReference type="Pfam" id="PF21948">
    <property type="entry name" value="LplA-B_cat"/>
    <property type="match status" value="1"/>
</dbReference>
<keyword evidence="3" id="KW-1185">Reference proteome</keyword>
<sequence>MRLRLIQLHPLPSYRLAAAVQELVRRQFLLAKESEAQSRRRGAAEFTAAKTGPLQDTLAPLLAQPPQPTIITFTPRPTFTLGRRQETSQLSPSEVDRLTAPLTVSSSQSHASAVRFTPTIVSTLRGGLTTYHGPGQVVLWPVLDLKSPLFANNGRPPLTVRAYSRLLETTTAEVLKRRYGLDAYTTGDPGLWVQSPQAAGGTDGPDYKEERKIAALGVHLRRNISALGVAVNLDTPVKWGPSRGPSQRASTGFASEETNPWLRFTPCGIEGKGVSSVADEGRHCFGSGLPASWDLRPEPFAMQWAAVLAEQLGLQDPVIDVADSKTVSKMLADARELLEAHNNIVGLP</sequence>
<dbReference type="Gene3D" id="3.30.930.10">
    <property type="entry name" value="Bira Bifunctional Protein, Domain 2"/>
    <property type="match status" value="1"/>
</dbReference>
<dbReference type="InterPro" id="IPR004143">
    <property type="entry name" value="BPL_LPL_catalytic"/>
</dbReference>
<accession>A0ABP0E2X8</accession>
<gene>
    <name evidence="2" type="ORF">SEPCBS119000_006421</name>
</gene>
<comment type="caution">
    <text evidence="2">The sequence shown here is derived from an EMBL/GenBank/DDBJ whole genome shotgun (WGS) entry which is preliminary data.</text>
</comment>
<evidence type="ECO:0000259" key="1">
    <source>
        <dbReference type="PROSITE" id="PS51733"/>
    </source>
</evidence>
<proteinExistence type="predicted"/>
<protein>
    <recommendedName>
        <fullName evidence="1">BPL/LPL catalytic domain-containing protein</fullName>
    </recommendedName>
</protein>
<dbReference type="SUPFAM" id="SSF55681">
    <property type="entry name" value="Class II aaRS and biotin synthetases"/>
    <property type="match status" value="1"/>
</dbReference>
<dbReference type="PROSITE" id="PS51733">
    <property type="entry name" value="BPL_LPL_CATALYTIC"/>
    <property type="match status" value="1"/>
</dbReference>
<feature type="domain" description="BPL/LPL catalytic" evidence="1">
    <location>
        <begin position="64"/>
        <end position="274"/>
    </location>
</feature>
<evidence type="ECO:0000313" key="2">
    <source>
        <dbReference type="EMBL" id="CAK7274920.1"/>
    </source>
</evidence>
<dbReference type="PANTHER" id="PTHR10993">
    <property type="entry name" value="OCTANOYLTRANSFERASE"/>
    <property type="match status" value="1"/>
</dbReference>
<dbReference type="EMBL" id="CAWUON010000165">
    <property type="protein sequence ID" value="CAK7274920.1"/>
    <property type="molecule type" value="Genomic_DNA"/>
</dbReference>
<organism evidence="2 3">
    <name type="scientific">Sporothrix epigloea</name>
    <dbReference type="NCBI Taxonomy" id="1892477"/>
    <lineage>
        <taxon>Eukaryota</taxon>
        <taxon>Fungi</taxon>
        <taxon>Dikarya</taxon>
        <taxon>Ascomycota</taxon>
        <taxon>Pezizomycotina</taxon>
        <taxon>Sordariomycetes</taxon>
        <taxon>Sordariomycetidae</taxon>
        <taxon>Ophiostomatales</taxon>
        <taxon>Ophiostomataceae</taxon>
        <taxon>Sporothrix</taxon>
    </lineage>
</organism>
<dbReference type="InterPro" id="IPR045864">
    <property type="entry name" value="aa-tRNA-synth_II/BPL/LPL"/>
</dbReference>